<gene>
    <name evidence="3" type="ORF">EG850_12440</name>
</gene>
<reference evidence="3 4" key="1">
    <citation type="submission" date="2018-11" db="EMBL/GenBank/DDBJ databases">
        <title>YIM 102482-1 draft genome.</title>
        <authorList>
            <person name="Li G."/>
            <person name="Jiang Y."/>
        </authorList>
    </citation>
    <scope>NUCLEOTIDE SEQUENCE [LARGE SCALE GENOMIC DNA]</scope>
    <source>
        <strain evidence="3 4">YIM 102482-1</strain>
    </source>
</reference>
<feature type="transmembrane region" description="Helical" evidence="2">
    <location>
        <begin position="12"/>
        <end position="35"/>
    </location>
</feature>
<evidence type="ECO:0000313" key="3">
    <source>
        <dbReference type="EMBL" id="RRJ85659.1"/>
    </source>
</evidence>
<keyword evidence="2" id="KW-0472">Membrane</keyword>
<dbReference type="OrthoDB" id="9827493at2"/>
<sequence length="308" mass="32712">MLIERARGSRWLMAGALGSVALLLIGMLAVITSLLEPGQRKSMQEALIREAVDDSAIAASYELTPTATAGVSNVELTVRLALEPDADQAVAGRLLTTLFGSELDVAAVVYIFGDAHELRANRLERDPAEWTELVTFVGSLEPNTAELTQLGPAGVATYRLDVAASQADPALGYERLTSAERPEWLSFGHVVVQTESGQWPKRTIDAGRPLTEAELKEFRRLDDELAKTLKPDEKYAVSVVTELGNEVAKFDTRVIPALKGPQISEEPTPGSDLSDRGKAPGESSGTGNGSSSPSAPYSPEEPSGVGAG</sequence>
<dbReference type="Proteomes" id="UP000274391">
    <property type="component" value="Unassembled WGS sequence"/>
</dbReference>
<feature type="compositionally biased region" description="Low complexity" evidence="1">
    <location>
        <begin position="281"/>
        <end position="308"/>
    </location>
</feature>
<protein>
    <submittedName>
        <fullName evidence="3">Uncharacterized protein</fullName>
    </submittedName>
</protein>
<evidence type="ECO:0000256" key="1">
    <source>
        <dbReference type="SAM" id="MobiDB-lite"/>
    </source>
</evidence>
<keyword evidence="4" id="KW-1185">Reference proteome</keyword>
<dbReference type="EMBL" id="RQVS01000022">
    <property type="protein sequence ID" value="RRJ85659.1"/>
    <property type="molecule type" value="Genomic_DNA"/>
</dbReference>
<feature type="region of interest" description="Disordered" evidence="1">
    <location>
        <begin position="258"/>
        <end position="308"/>
    </location>
</feature>
<dbReference type="RefSeq" id="WP_124973954.1">
    <property type="nucleotide sequence ID" value="NZ_RQVS01000022.1"/>
</dbReference>
<comment type="caution">
    <text evidence="3">The sequence shown here is derived from an EMBL/GenBank/DDBJ whole genome shotgun (WGS) entry which is preliminary data.</text>
</comment>
<name>A0A3P3VW35_9MICO</name>
<accession>A0A3P3VW35</accession>
<evidence type="ECO:0000313" key="4">
    <source>
        <dbReference type="Proteomes" id="UP000274391"/>
    </source>
</evidence>
<evidence type="ECO:0000256" key="2">
    <source>
        <dbReference type="SAM" id="Phobius"/>
    </source>
</evidence>
<proteinExistence type="predicted"/>
<keyword evidence="2" id="KW-1133">Transmembrane helix</keyword>
<dbReference type="AlphaFoldDB" id="A0A3P3VW35"/>
<keyword evidence="2" id="KW-0812">Transmembrane</keyword>
<organism evidence="3 4">
    <name type="scientific">Gulosibacter macacae</name>
    <dbReference type="NCBI Taxonomy" id="2488791"/>
    <lineage>
        <taxon>Bacteria</taxon>
        <taxon>Bacillati</taxon>
        <taxon>Actinomycetota</taxon>
        <taxon>Actinomycetes</taxon>
        <taxon>Micrococcales</taxon>
        <taxon>Microbacteriaceae</taxon>
        <taxon>Gulosibacter</taxon>
    </lineage>
</organism>